<accession>A0ABQ9XHK3</accession>
<name>A0ABQ9XHK3_9EUKA</name>
<gene>
    <name evidence="1" type="ORF">BLNAU_14730</name>
</gene>
<organism evidence="1 2">
    <name type="scientific">Blattamonas nauphoetae</name>
    <dbReference type="NCBI Taxonomy" id="2049346"/>
    <lineage>
        <taxon>Eukaryota</taxon>
        <taxon>Metamonada</taxon>
        <taxon>Preaxostyla</taxon>
        <taxon>Oxymonadida</taxon>
        <taxon>Blattamonas</taxon>
    </lineage>
</organism>
<sequence>MTLKDPVVNSAQSNHNGLLKPIPVTSFIAPTVFISDNGGSDSSSCLSYSPCLSFSKAQQEGVSAGYILNIQSSTTWKVNCVVTKPVTIQSDNGNKATLNLRNVTAAEDSNLRGFLRIAEATRLDTIVLVLFQATTRVPFVTLTSDATLTISNIEIKTHRTSGEMECTFQPAFSVRSGQLVIESLSFTTNPEFDAYPPIQLIGGSLVDESENEVAMEVDYFGDRGWIEVEGDTTTSMYPDLKLKKWTFRGSSSPKKSHGLWLKNVEIGEWSLGR</sequence>
<dbReference type="Proteomes" id="UP001281761">
    <property type="component" value="Unassembled WGS sequence"/>
</dbReference>
<protein>
    <submittedName>
        <fullName evidence="1">Uncharacterized protein</fullName>
    </submittedName>
</protein>
<proteinExistence type="predicted"/>
<dbReference type="InterPro" id="IPR011050">
    <property type="entry name" value="Pectin_lyase_fold/virulence"/>
</dbReference>
<dbReference type="SUPFAM" id="SSF51126">
    <property type="entry name" value="Pectin lyase-like"/>
    <property type="match status" value="1"/>
</dbReference>
<evidence type="ECO:0000313" key="1">
    <source>
        <dbReference type="EMBL" id="KAK2950319.1"/>
    </source>
</evidence>
<comment type="caution">
    <text evidence="1">The sequence shown here is derived from an EMBL/GenBank/DDBJ whole genome shotgun (WGS) entry which is preliminary data.</text>
</comment>
<evidence type="ECO:0000313" key="2">
    <source>
        <dbReference type="Proteomes" id="UP001281761"/>
    </source>
</evidence>
<dbReference type="EMBL" id="JARBJD010000138">
    <property type="protein sequence ID" value="KAK2950319.1"/>
    <property type="molecule type" value="Genomic_DNA"/>
</dbReference>
<keyword evidence="2" id="KW-1185">Reference proteome</keyword>
<reference evidence="1 2" key="1">
    <citation type="journal article" date="2022" name="bioRxiv">
        <title>Genomics of Preaxostyla Flagellates Illuminates Evolutionary Transitions and the Path Towards Mitochondrial Loss.</title>
        <authorList>
            <person name="Novak L.V.F."/>
            <person name="Treitli S.C."/>
            <person name="Pyrih J."/>
            <person name="Halakuc P."/>
            <person name="Pipaliya S.V."/>
            <person name="Vacek V."/>
            <person name="Brzon O."/>
            <person name="Soukal P."/>
            <person name="Eme L."/>
            <person name="Dacks J.B."/>
            <person name="Karnkowska A."/>
            <person name="Elias M."/>
            <person name="Hampl V."/>
        </authorList>
    </citation>
    <scope>NUCLEOTIDE SEQUENCE [LARGE SCALE GENOMIC DNA]</scope>
    <source>
        <strain evidence="1">NAU3</strain>
        <tissue evidence="1">Gut</tissue>
    </source>
</reference>